<dbReference type="InterPro" id="IPR047216">
    <property type="entry name" value="Endonuclease_DUF559_bact"/>
</dbReference>
<protein>
    <recommendedName>
        <fullName evidence="1">DUF559 domain-containing protein</fullName>
    </recommendedName>
</protein>
<evidence type="ECO:0000313" key="2">
    <source>
        <dbReference type="EMBL" id="EEV87616.1"/>
    </source>
</evidence>
<comment type="caution">
    <text evidence="2">The sequence shown here is derived from an EMBL/GenBank/DDBJ whole genome shotgun (WGS) entry which is preliminary data.</text>
</comment>
<name>C8NCN0_CARH6</name>
<dbReference type="PANTHER" id="PTHR38590:SF1">
    <property type="entry name" value="BLL0828 PROTEIN"/>
    <property type="match status" value="1"/>
</dbReference>
<proteinExistence type="predicted"/>
<evidence type="ECO:0000313" key="3">
    <source>
        <dbReference type="Proteomes" id="UP000004870"/>
    </source>
</evidence>
<dbReference type="AlphaFoldDB" id="C8NCN0"/>
<sequence length="124" mass="14571">MTNRLFTYANPQITANGRQLRQNMTLAEQRLWRHLRGKRLAGYKFRRQQPLGTYILDFVCLEAKLVIEIDGGQHTEQTAYDAQRTRHLQQHGLTVLRFWNNEVLQQTEAVLTAILHKLEEQNAQ</sequence>
<dbReference type="InterPro" id="IPR007569">
    <property type="entry name" value="DUF559"/>
</dbReference>
<dbReference type="OrthoDB" id="9798754at2"/>
<dbReference type="Pfam" id="PF04480">
    <property type="entry name" value="DUF559"/>
    <property type="match status" value="1"/>
</dbReference>
<dbReference type="PANTHER" id="PTHR38590">
    <property type="entry name" value="BLL0828 PROTEIN"/>
    <property type="match status" value="1"/>
</dbReference>
<keyword evidence="3" id="KW-1185">Reference proteome</keyword>
<dbReference type="InterPro" id="IPR011335">
    <property type="entry name" value="Restrct_endonuc-II-like"/>
</dbReference>
<accession>C8NCN0</accession>
<dbReference type="HOGENOM" id="CLU_107928_2_0_6"/>
<dbReference type="RefSeq" id="WP_004142591.1">
    <property type="nucleotide sequence ID" value="NZ_GG694027.1"/>
</dbReference>
<evidence type="ECO:0000259" key="1">
    <source>
        <dbReference type="Pfam" id="PF04480"/>
    </source>
</evidence>
<reference evidence="2 3" key="1">
    <citation type="submission" date="2009-08" db="EMBL/GenBank/DDBJ databases">
        <authorList>
            <person name="Qin X."/>
            <person name="Bachman B."/>
            <person name="Battles P."/>
            <person name="Bell A."/>
            <person name="Bess C."/>
            <person name="Bickham C."/>
            <person name="Chaboub L."/>
            <person name="Chen D."/>
            <person name="Coyle M."/>
            <person name="Deiros D.R."/>
            <person name="Dinh H."/>
            <person name="Forbes L."/>
            <person name="Fowler G."/>
            <person name="Francisco L."/>
            <person name="Fu Q."/>
            <person name="Gubbala S."/>
            <person name="Hale W."/>
            <person name="Han Y."/>
            <person name="Hemphill L."/>
            <person name="Highlander S.K."/>
            <person name="Hirani K."/>
            <person name="Hogues M."/>
            <person name="Jackson L."/>
            <person name="Jakkamsetti A."/>
            <person name="Javaid M."/>
            <person name="Jiang H."/>
            <person name="Korchina V."/>
            <person name="Kovar C."/>
            <person name="Lara F."/>
            <person name="Lee S."/>
            <person name="Mata R."/>
            <person name="Mathew T."/>
            <person name="Moen C."/>
            <person name="Morales K."/>
            <person name="Munidasa M."/>
            <person name="Nazareth L."/>
            <person name="Ngo R."/>
            <person name="Nguyen L."/>
            <person name="Okwuonu G."/>
            <person name="Ongeri F."/>
            <person name="Patil S."/>
            <person name="Petrosino J."/>
            <person name="Pham C."/>
            <person name="Pham P."/>
            <person name="Pu L.-L."/>
            <person name="Puazo M."/>
            <person name="Raj R."/>
            <person name="Reid J."/>
            <person name="Rouhana J."/>
            <person name="Saada N."/>
            <person name="Shang Y."/>
            <person name="Simmons D."/>
            <person name="Thornton R."/>
            <person name="Warren J."/>
            <person name="Weissenberger G."/>
            <person name="Zhang J."/>
            <person name="Zhang L."/>
            <person name="Zhou C."/>
            <person name="Zhu D."/>
            <person name="Muzny D."/>
            <person name="Worley K."/>
            <person name="Gibbs R."/>
        </authorList>
    </citation>
    <scope>NUCLEOTIDE SEQUENCE [LARGE SCALE GENOMIC DNA]</scope>
    <source>
        <strain evidence="3">ATCC 15826 / DSM 8339 / NCTC 10426 / 6573</strain>
    </source>
</reference>
<dbReference type="EMBL" id="ACKY01000118">
    <property type="protein sequence ID" value="EEV87616.1"/>
    <property type="molecule type" value="Genomic_DNA"/>
</dbReference>
<dbReference type="CDD" id="cd01038">
    <property type="entry name" value="Endonuclease_DUF559"/>
    <property type="match status" value="1"/>
</dbReference>
<gene>
    <name evidence="2" type="ORF">HMPREF0198_2258</name>
</gene>
<organism evidence="2 3">
    <name type="scientific">Cardiobacterium hominis (strain ATCC 15826 / DSM 8339 / NCTC 10426 / 6573)</name>
    <dbReference type="NCBI Taxonomy" id="638300"/>
    <lineage>
        <taxon>Bacteria</taxon>
        <taxon>Pseudomonadati</taxon>
        <taxon>Pseudomonadota</taxon>
        <taxon>Gammaproteobacteria</taxon>
        <taxon>Cardiobacteriales</taxon>
        <taxon>Cardiobacteriaceae</taxon>
        <taxon>Cardiobacterium</taxon>
    </lineage>
</organism>
<dbReference type="SUPFAM" id="SSF52980">
    <property type="entry name" value="Restriction endonuclease-like"/>
    <property type="match status" value="1"/>
</dbReference>
<dbReference type="Gene3D" id="3.40.960.10">
    <property type="entry name" value="VSR Endonuclease"/>
    <property type="match status" value="1"/>
</dbReference>
<dbReference type="Proteomes" id="UP000004870">
    <property type="component" value="Unassembled WGS sequence"/>
</dbReference>
<dbReference type="GeneID" id="84789865"/>
<feature type="domain" description="DUF559" evidence="1">
    <location>
        <begin position="13"/>
        <end position="119"/>
    </location>
</feature>